<dbReference type="Proteomes" id="UP000624183">
    <property type="component" value="Unassembled WGS sequence"/>
</dbReference>
<dbReference type="EMBL" id="BMUW01000004">
    <property type="protein sequence ID" value="GGZ50604.1"/>
    <property type="molecule type" value="Genomic_DNA"/>
</dbReference>
<proteinExistence type="predicted"/>
<feature type="region of interest" description="Disordered" evidence="1">
    <location>
        <begin position="1"/>
        <end position="62"/>
    </location>
</feature>
<protein>
    <submittedName>
        <fullName evidence="2">Uncharacterized protein</fullName>
    </submittedName>
</protein>
<evidence type="ECO:0000313" key="2">
    <source>
        <dbReference type="EMBL" id="GGZ50604.1"/>
    </source>
</evidence>
<comment type="caution">
    <text evidence="2">The sequence shown here is derived from an EMBL/GenBank/DDBJ whole genome shotgun (WGS) entry which is preliminary data.</text>
</comment>
<organism evidence="2 3">
    <name type="scientific">Streptomyces rubiginosohelvolus</name>
    <dbReference type="NCBI Taxonomy" id="67362"/>
    <lineage>
        <taxon>Bacteria</taxon>
        <taxon>Bacillati</taxon>
        <taxon>Actinomycetota</taxon>
        <taxon>Actinomycetes</taxon>
        <taxon>Kitasatosporales</taxon>
        <taxon>Streptomycetaceae</taxon>
        <taxon>Streptomyces</taxon>
    </lineage>
</organism>
<evidence type="ECO:0000313" key="3">
    <source>
        <dbReference type="Proteomes" id="UP000624183"/>
    </source>
</evidence>
<keyword evidence="3" id="KW-1185">Reference proteome</keyword>
<evidence type="ECO:0000256" key="1">
    <source>
        <dbReference type="SAM" id="MobiDB-lite"/>
    </source>
</evidence>
<name>A0ABQ3BLA0_9ACTN</name>
<gene>
    <name evidence="2" type="ORF">GCM10010328_26380</name>
</gene>
<accession>A0ABQ3BLA0</accession>
<reference evidence="3" key="1">
    <citation type="journal article" date="2019" name="Int. J. Syst. Evol. Microbiol.">
        <title>The Global Catalogue of Microorganisms (GCM) 10K type strain sequencing project: providing services to taxonomists for standard genome sequencing and annotation.</title>
        <authorList>
            <consortium name="The Broad Institute Genomics Platform"/>
            <consortium name="The Broad Institute Genome Sequencing Center for Infectious Disease"/>
            <person name="Wu L."/>
            <person name="Ma J."/>
        </authorList>
    </citation>
    <scope>NUCLEOTIDE SEQUENCE [LARGE SCALE GENOMIC DNA]</scope>
    <source>
        <strain evidence="3">JCM 4602</strain>
    </source>
</reference>
<sequence>MLRQAFLGVSTPRAGVGGSPRAVRWLPGTRGREFLTRPAAGGGGGRTHSGGTAPESHRASSPVAVWRWRPERTTASILSGGGGGGAGGVGAVVITVSGDHHRYTAAVPQVTAAGP</sequence>